<organism evidence="1 2">
    <name type="scientific">Xenopus laevis</name>
    <name type="common">African clawed frog</name>
    <dbReference type="NCBI Taxonomy" id="8355"/>
    <lineage>
        <taxon>Eukaryota</taxon>
        <taxon>Metazoa</taxon>
        <taxon>Chordata</taxon>
        <taxon>Craniata</taxon>
        <taxon>Vertebrata</taxon>
        <taxon>Euteleostomi</taxon>
        <taxon>Amphibia</taxon>
        <taxon>Batrachia</taxon>
        <taxon>Anura</taxon>
        <taxon>Pipoidea</taxon>
        <taxon>Pipidae</taxon>
        <taxon>Xenopodinae</taxon>
        <taxon>Xenopus</taxon>
        <taxon>Xenopus</taxon>
    </lineage>
</organism>
<gene>
    <name evidence="1" type="ORF">XELAEV_18017770mg</name>
</gene>
<evidence type="ECO:0000313" key="2">
    <source>
        <dbReference type="Proteomes" id="UP000694892"/>
    </source>
</evidence>
<name>A0A974DBR9_XENLA</name>
<dbReference type="AlphaFoldDB" id="A0A974DBR9"/>
<accession>A0A974DBR9</accession>
<sequence length="120" mass="13759">MQSDFLALLGRDTMYVSPIDVNSFPFLHTRKAHNTVNRKSTTTMQAFAITQNGDLRTSLYIVKARWAWKSQSTFLPTRKMETAAEVISPYILWANTLATSSSCPQWLCFQPLTVWLWNPV</sequence>
<protein>
    <submittedName>
        <fullName evidence="1">Uncharacterized protein</fullName>
    </submittedName>
</protein>
<proteinExistence type="predicted"/>
<evidence type="ECO:0000313" key="1">
    <source>
        <dbReference type="EMBL" id="OCT89153.1"/>
    </source>
</evidence>
<reference evidence="2" key="1">
    <citation type="journal article" date="2016" name="Nature">
        <title>Genome evolution in the allotetraploid frog Xenopus laevis.</title>
        <authorList>
            <person name="Session A.M."/>
            <person name="Uno Y."/>
            <person name="Kwon T."/>
            <person name="Chapman J.A."/>
            <person name="Toyoda A."/>
            <person name="Takahashi S."/>
            <person name="Fukui A."/>
            <person name="Hikosaka A."/>
            <person name="Suzuki A."/>
            <person name="Kondo M."/>
            <person name="van Heeringen S.J."/>
            <person name="Quigley I."/>
            <person name="Heinz S."/>
            <person name="Ogino H."/>
            <person name="Ochi H."/>
            <person name="Hellsten U."/>
            <person name="Lyons J.B."/>
            <person name="Simakov O."/>
            <person name="Putnam N."/>
            <person name="Stites J."/>
            <person name="Kuroki Y."/>
            <person name="Tanaka T."/>
            <person name="Michiue T."/>
            <person name="Watanabe M."/>
            <person name="Bogdanovic O."/>
            <person name="Lister R."/>
            <person name="Georgiou G."/>
            <person name="Paranjpe S.S."/>
            <person name="van Kruijsbergen I."/>
            <person name="Shu S."/>
            <person name="Carlson J."/>
            <person name="Kinoshita T."/>
            <person name="Ohta Y."/>
            <person name="Mawaribuchi S."/>
            <person name="Jenkins J."/>
            <person name="Grimwood J."/>
            <person name="Schmutz J."/>
            <person name="Mitros T."/>
            <person name="Mozaffari S.V."/>
            <person name="Suzuki Y."/>
            <person name="Haramoto Y."/>
            <person name="Yamamoto T.S."/>
            <person name="Takagi C."/>
            <person name="Heald R."/>
            <person name="Miller K."/>
            <person name="Haudenschild C."/>
            <person name="Kitzman J."/>
            <person name="Nakayama T."/>
            <person name="Izutsu Y."/>
            <person name="Robert J."/>
            <person name="Fortriede J."/>
            <person name="Burns K."/>
            <person name="Lotay V."/>
            <person name="Karimi K."/>
            <person name="Yasuoka Y."/>
            <person name="Dichmann D.S."/>
            <person name="Flajnik M.F."/>
            <person name="Houston D.W."/>
            <person name="Shendure J."/>
            <person name="DuPasquier L."/>
            <person name="Vize P.D."/>
            <person name="Zorn A.M."/>
            <person name="Ito M."/>
            <person name="Marcotte E.M."/>
            <person name="Wallingford J.B."/>
            <person name="Ito Y."/>
            <person name="Asashima M."/>
            <person name="Ueno N."/>
            <person name="Matsuda Y."/>
            <person name="Veenstra G.J."/>
            <person name="Fujiyama A."/>
            <person name="Harland R.M."/>
            <person name="Taira M."/>
            <person name="Rokhsar D.S."/>
        </authorList>
    </citation>
    <scope>NUCLEOTIDE SEQUENCE [LARGE SCALE GENOMIC DNA]</scope>
    <source>
        <strain evidence="2">J</strain>
    </source>
</reference>
<dbReference type="Proteomes" id="UP000694892">
    <property type="component" value="Chromosome 3L"/>
</dbReference>
<dbReference type="EMBL" id="CM004470">
    <property type="protein sequence ID" value="OCT89153.1"/>
    <property type="molecule type" value="Genomic_DNA"/>
</dbReference>